<evidence type="ECO:0000256" key="2">
    <source>
        <dbReference type="ARBA" id="ARBA00022679"/>
    </source>
</evidence>
<reference evidence="3 4" key="1">
    <citation type="submission" date="2024-08" db="EMBL/GenBank/DDBJ databases">
        <title>Genome mining of Saccharopolyspora cebuensis PGLac3 from Nigerian medicinal plant.</title>
        <authorList>
            <person name="Ezeobiora C.E."/>
            <person name="Igbokwe N.H."/>
            <person name="Amin D.H."/>
            <person name="Mendie U.E."/>
        </authorList>
    </citation>
    <scope>NUCLEOTIDE SEQUENCE [LARGE SCALE GENOMIC DNA]</scope>
    <source>
        <strain evidence="3 4">PGLac3</strain>
    </source>
</reference>
<proteinExistence type="predicted"/>
<evidence type="ECO:0000313" key="3">
    <source>
        <dbReference type="EMBL" id="MEY8039352.1"/>
    </source>
</evidence>
<sequence>MTDPKQLGPEQLGAVQFDAVQRTLLSTLHARALDHRSARPVLGDAEAARVADRLGEDLGDTGMSGTGAVFTALRAKLFDERTERFLAAHPDAVVLNLGCGLDARAWRVTVPPGVRWYDVDQPEVIALRRRVFGEPPRGADHHLLAASVTDPDWFAEVPADRPVLVLAEGLAPYLDEADVLALLRRISTRFPRGEIVLDVIHPWVVALAHRVSALRQTGTTFRWGLGDPRELTARVPGLRLLHQVRMTTRPELDRLPIGSRVAARVASALPGPRDGFRVLRLAFERERRPVSLRGAPETMLATLRLRALDARGADPILGDRWAERAVRRLDYDFDRFRKLDRNPASVAIRAQALDREVRRALRPGMTVLHLGCGLDARYERIDPPADVAWYDVDHPDVIALRRAVLPVDAPGYRAVGSSVTDPALLRGIPGDRPVLVVAEGLTMYLSEQDGRELLRRITAHFPAGHLIFDAFNTLGVEFSRRFNPAVVAAGARLGWAIDDPRELPVPGVELAEEWSFDQAPEIARFSPPFRLFLRAWGRITPLRRMGRVLHYRF</sequence>
<dbReference type="InterPro" id="IPR029063">
    <property type="entry name" value="SAM-dependent_MTases_sf"/>
</dbReference>
<keyword evidence="1 3" id="KW-0489">Methyltransferase</keyword>
<dbReference type="RefSeq" id="WP_345357949.1">
    <property type="nucleotide sequence ID" value="NZ_BAABII010000003.1"/>
</dbReference>
<protein>
    <submittedName>
        <fullName evidence="3">Class I SAM-dependent methyltransferase</fullName>
    </submittedName>
</protein>
<dbReference type="Pfam" id="PF04072">
    <property type="entry name" value="LCM"/>
    <property type="match status" value="2"/>
</dbReference>
<dbReference type="GO" id="GO:0008168">
    <property type="term" value="F:methyltransferase activity"/>
    <property type="evidence" value="ECO:0007669"/>
    <property type="project" value="UniProtKB-KW"/>
</dbReference>
<keyword evidence="2" id="KW-0808">Transferase</keyword>
<accession>A0ABV4CH79</accession>
<dbReference type="PANTHER" id="PTHR43619:SF2">
    <property type="entry name" value="S-ADENOSYL-L-METHIONINE-DEPENDENT METHYLTRANSFERASES SUPERFAMILY PROTEIN"/>
    <property type="match status" value="1"/>
</dbReference>
<comment type="caution">
    <text evidence="3">The sequence shown here is derived from an EMBL/GenBank/DDBJ whole genome shotgun (WGS) entry which is preliminary data.</text>
</comment>
<dbReference type="PANTHER" id="PTHR43619">
    <property type="entry name" value="S-ADENOSYL-L-METHIONINE-DEPENDENT METHYLTRANSFERASE YKTD-RELATED"/>
    <property type="match status" value="1"/>
</dbReference>
<dbReference type="Gene3D" id="3.40.50.150">
    <property type="entry name" value="Vaccinia Virus protein VP39"/>
    <property type="match status" value="2"/>
</dbReference>
<evidence type="ECO:0000313" key="4">
    <source>
        <dbReference type="Proteomes" id="UP001564626"/>
    </source>
</evidence>
<name>A0ABV4CH79_9PSEU</name>
<dbReference type="GO" id="GO:0032259">
    <property type="term" value="P:methylation"/>
    <property type="evidence" value="ECO:0007669"/>
    <property type="project" value="UniProtKB-KW"/>
</dbReference>
<evidence type="ECO:0000256" key="1">
    <source>
        <dbReference type="ARBA" id="ARBA00022603"/>
    </source>
</evidence>
<keyword evidence="4" id="KW-1185">Reference proteome</keyword>
<dbReference type="EMBL" id="JBGEHV010000010">
    <property type="protein sequence ID" value="MEY8039352.1"/>
    <property type="molecule type" value="Genomic_DNA"/>
</dbReference>
<dbReference type="Proteomes" id="UP001564626">
    <property type="component" value="Unassembled WGS sequence"/>
</dbReference>
<organism evidence="3 4">
    <name type="scientific">Saccharopolyspora cebuensis</name>
    <dbReference type="NCBI Taxonomy" id="418759"/>
    <lineage>
        <taxon>Bacteria</taxon>
        <taxon>Bacillati</taxon>
        <taxon>Actinomycetota</taxon>
        <taxon>Actinomycetes</taxon>
        <taxon>Pseudonocardiales</taxon>
        <taxon>Pseudonocardiaceae</taxon>
        <taxon>Saccharopolyspora</taxon>
    </lineage>
</organism>
<dbReference type="SUPFAM" id="SSF53335">
    <property type="entry name" value="S-adenosyl-L-methionine-dependent methyltransferases"/>
    <property type="match status" value="2"/>
</dbReference>
<gene>
    <name evidence="3" type="ORF">AB8O55_08080</name>
</gene>
<dbReference type="InterPro" id="IPR007213">
    <property type="entry name" value="Ppm1/Ppm2/Tcmp"/>
</dbReference>